<gene>
    <name evidence="1" type="ORF">METZ01_LOCUS233081</name>
</gene>
<feature type="non-terminal residue" evidence="1">
    <location>
        <position position="1"/>
    </location>
</feature>
<organism evidence="1">
    <name type="scientific">marine metagenome</name>
    <dbReference type="NCBI Taxonomy" id="408172"/>
    <lineage>
        <taxon>unclassified sequences</taxon>
        <taxon>metagenomes</taxon>
        <taxon>ecological metagenomes</taxon>
    </lineage>
</organism>
<proteinExistence type="predicted"/>
<dbReference type="EMBL" id="UINC01058220">
    <property type="protein sequence ID" value="SVB80227.1"/>
    <property type="molecule type" value="Genomic_DNA"/>
</dbReference>
<sequence>PLNFPIRLNNRLASLRRSVENGDAKPTNGAYKVLEELSTELKGHLEAMDVLLTQSLNPLNARLKSKELEPVSATLE</sequence>
<protein>
    <submittedName>
        <fullName evidence="1">Uncharacterized protein</fullName>
    </submittedName>
</protein>
<dbReference type="AlphaFoldDB" id="A0A382GZT7"/>
<name>A0A382GZT7_9ZZZZ</name>
<evidence type="ECO:0000313" key="1">
    <source>
        <dbReference type="EMBL" id="SVB80227.1"/>
    </source>
</evidence>
<reference evidence="1" key="1">
    <citation type="submission" date="2018-05" db="EMBL/GenBank/DDBJ databases">
        <authorList>
            <person name="Lanie J.A."/>
            <person name="Ng W.-L."/>
            <person name="Kazmierczak K.M."/>
            <person name="Andrzejewski T.M."/>
            <person name="Davidsen T.M."/>
            <person name="Wayne K.J."/>
            <person name="Tettelin H."/>
            <person name="Glass J.I."/>
            <person name="Rusch D."/>
            <person name="Podicherti R."/>
            <person name="Tsui H.-C.T."/>
            <person name="Winkler M.E."/>
        </authorList>
    </citation>
    <scope>NUCLEOTIDE SEQUENCE</scope>
</reference>
<accession>A0A382GZT7</accession>